<evidence type="ECO:0000313" key="2">
    <source>
        <dbReference type="Proteomes" id="UP001239111"/>
    </source>
</evidence>
<gene>
    <name evidence="1" type="ORF">QAD02_002755</name>
</gene>
<dbReference type="Proteomes" id="UP001239111">
    <property type="component" value="Chromosome 3"/>
</dbReference>
<keyword evidence="2" id="KW-1185">Reference proteome</keyword>
<accession>A0ACC2NK73</accession>
<evidence type="ECO:0000313" key="1">
    <source>
        <dbReference type="EMBL" id="KAJ8671496.1"/>
    </source>
</evidence>
<protein>
    <submittedName>
        <fullName evidence="1">Uncharacterized protein</fullName>
    </submittedName>
</protein>
<proteinExistence type="predicted"/>
<reference evidence="1" key="1">
    <citation type="submission" date="2023-04" db="EMBL/GenBank/DDBJ databases">
        <title>A chromosome-level genome assembly of the parasitoid wasp Eretmocerus hayati.</title>
        <authorList>
            <person name="Zhong Y."/>
            <person name="Liu S."/>
            <person name="Liu Y."/>
        </authorList>
    </citation>
    <scope>NUCLEOTIDE SEQUENCE</scope>
    <source>
        <strain evidence="1">ZJU_SS_LIU_2023</strain>
    </source>
</reference>
<sequence length="190" mass="20805">MSEDLIALITKESCHPSGKAPPRGTSVEMTHIDIPNNLNLWPLFHNGVAAGLRVHPNAHDVDSTWIVFNKQPQTGFGIDHAGFLMALGLNGHLKNLAPFSTYEYLVECHETTSVGLLLGLSATHRCTMDISMTKLLSLHVESLLPPTSIELNVHQNVQVAALMGLGLIYQETNHSHIAHALLVEIGRWNV</sequence>
<name>A0ACC2NK73_9HYME</name>
<comment type="caution">
    <text evidence="1">The sequence shown here is derived from an EMBL/GenBank/DDBJ whole genome shotgun (WGS) entry which is preliminary data.</text>
</comment>
<dbReference type="EMBL" id="CM056743">
    <property type="protein sequence ID" value="KAJ8671496.1"/>
    <property type="molecule type" value="Genomic_DNA"/>
</dbReference>
<organism evidence="1 2">
    <name type="scientific">Eretmocerus hayati</name>
    <dbReference type="NCBI Taxonomy" id="131215"/>
    <lineage>
        <taxon>Eukaryota</taxon>
        <taxon>Metazoa</taxon>
        <taxon>Ecdysozoa</taxon>
        <taxon>Arthropoda</taxon>
        <taxon>Hexapoda</taxon>
        <taxon>Insecta</taxon>
        <taxon>Pterygota</taxon>
        <taxon>Neoptera</taxon>
        <taxon>Endopterygota</taxon>
        <taxon>Hymenoptera</taxon>
        <taxon>Apocrita</taxon>
        <taxon>Proctotrupomorpha</taxon>
        <taxon>Chalcidoidea</taxon>
        <taxon>Aphelinidae</taxon>
        <taxon>Aphelininae</taxon>
        <taxon>Eretmocerus</taxon>
    </lineage>
</organism>